<dbReference type="OrthoDB" id="485032at2"/>
<dbReference type="Pfam" id="PF00903">
    <property type="entry name" value="Glyoxalase"/>
    <property type="match status" value="1"/>
</dbReference>
<protein>
    <recommendedName>
        <fullName evidence="1">VOC domain-containing protein</fullName>
    </recommendedName>
</protein>
<dbReference type="InterPro" id="IPR004360">
    <property type="entry name" value="Glyas_Fos-R_dOase_dom"/>
</dbReference>
<gene>
    <name evidence="2" type="ORF">CI1B_75850</name>
</gene>
<comment type="caution">
    <text evidence="2">The sequence shown here is derived from an EMBL/GenBank/DDBJ whole genome shotgun (WGS) entry which is preliminary data.</text>
</comment>
<dbReference type="PROSITE" id="PS51819">
    <property type="entry name" value="VOC"/>
    <property type="match status" value="1"/>
</dbReference>
<reference evidence="2" key="1">
    <citation type="submission" date="2019-02" db="EMBL/GenBank/DDBJ databases">
        <authorList>
            <person name="Pothier F.J."/>
        </authorList>
    </citation>
    <scope>NUCLEOTIDE SEQUENCE</scope>
    <source>
        <strain evidence="2">CI-1B</strain>
    </source>
</reference>
<evidence type="ECO:0000313" key="2">
    <source>
        <dbReference type="EMBL" id="VIO78911.1"/>
    </source>
</evidence>
<feature type="domain" description="VOC" evidence="1">
    <location>
        <begin position="16"/>
        <end position="137"/>
    </location>
</feature>
<evidence type="ECO:0000313" key="3">
    <source>
        <dbReference type="Proteomes" id="UP000328092"/>
    </source>
</evidence>
<name>A0A508TWX2_9BRAD</name>
<dbReference type="SUPFAM" id="SSF54593">
    <property type="entry name" value="Glyoxalase/Bleomycin resistance protein/Dihydroxybiphenyl dioxygenase"/>
    <property type="match status" value="1"/>
</dbReference>
<evidence type="ECO:0000259" key="1">
    <source>
        <dbReference type="PROSITE" id="PS51819"/>
    </source>
</evidence>
<proteinExistence type="predicted"/>
<organism evidence="2 3">
    <name type="scientific">Bradyrhizobium ivorense</name>
    <dbReference type="NCBI Taxonomy" id="2511166"/>
    <lineage>
        <taxon>Bacteria</taxon>
        <taxon>Pseudomonadati</taxon>
        <taxon>Pseudomonadota</taxon>
        <taxon>Alphaproteobacteria</taxon>
        <taxon>Hyphomicrobiales</taxon>
        <taxon>Nitrobacteraceae</taxon>
        <taxon>Bradyrhizobium</taxon>
    </lineage>
</organism>
<dbReference type="Proteomes" id="UP000328092">
    <property type="component" value="Unassembled WGS sequence"/>
</dbReference>
<sequence length="202" mass="21742">MTTETKAASAASVDLKLEVVVIPVSDIDRAKQFYQHLGWRLDADFVRPDGSRAVQLTPPGSPASIHLGSGAPLPRFLIVTDIEAARAELIARGADVSEVFHRGPQGPVSGPDPERPSYGSLATFNDPDGNAWLLQQVTQRLPGRVDGNSTTFTSSADLAAALRRASAAHGEHEKRTGGHDANWPDWYAEYIVREQAGKPLPE</sequence>
<dbReference type="EMBL" id="CAADFC020000032">
    <property type="protein sequence ID" value="VIO78911.1"/>
    <property type="molecule type" value="Genomic_DNA"/>
</dbReference>
<dbReference type="AlphaFoldDB" id="A0A508TWX2"/>
<accession>A0A508TWX2</accession>
<dbReference type="InterPro" id="IPR037523">
    <property type="entry name" value="VOC_core"/>
</dbReference>
<dbReference type="Gene3D" id="3.10.180.10">
    <property type="entry name" value="2,3-Dihydroxybiphenyl 1,2-Dioxygenase, domain 1"/>
    <property type="match status" value="1"/>
</dbReference>
<keyword evidence="3" id="KW-1185">Reference proteome</keyword>
<dbReference type="RefSeq" id="WP_139864130.1">
    <property type="nucleotide sequence ID" value="NZ_CAADFC020000032.1"/>
</dbReference>
<dbReference type="InterPro" id="IPR029068">
    <property type="entry name" value="Glyas_Bleomycin-R_OHBP_Dase"/>
</dbReference>